<feature type="transmembrane region" description="Helical" evidence="4">
    <location>
        <begin position="295"/>
        <end position="311"/>
    </location>
</feature>
<feature type="transmembrane region" description="Helical" evidence="4">
    <location>
        <begin position="382"/>
        <end position="404"/>
    </location>
</feature>
<proteinExistence type="predicted"/>
<dbReference type="PANTHER" id="PTHR11360">
    <property type="entry name" value="MONOCARBOXYLATE TRANSPORTER"/>
    <property type="match status" value="1"/>
</dbReference>
<dbReference type="InterPro" id="IPR036259">
    <property type="entry name" value="MFS_trans_sf"/>
</dbReference>
<feature type="transmembrane region" description="Helical" evidence="4">
    <location>
        <begin position="356"/>
        <end position="376"/>
    </location>
</feature>
<keyword evidence="7" id="KW-1185">Reference proteome</keyword>
<organism evidence="6 7">
    <name type="scientific">Mangrovimicrobium sediminis</name>
    <dbReference type="NCBI Taxonomy" id="2562682"/>
    <lineage>
        <taxon>Bacteria</taxon>
        <taxon>Pseudomonadati</taxon>
        <taxon>Pseudomonadota</taxon>
        <taxon>Gammaproteobacteria</taxon>
        <taxon>Cellvibrionales</taxon>
        <taxon>Halieaceae</taxon>
        <taxon>Mangrovimicrobium</taxon>
    </lineage>
</organism>
<gene>
    <name evidence="6" type="ORF">E4634_05465</name>
</gene>
<feature type="transmembrane region" description="Helical" evidence="4">
    <location>
        <begin position="104"/>
        <end position="129"/>
    </location>
</feature>
<feature type="transmembrane region" description="Helical" evidence="4">
    <location>
        <begin position="262"/>
        <end position="283"/>
    </location>
</feature>
<name>A0A4Z0M578_9GAMM</name>
<feature type="transmembrane region" description="Helical" evidence="4">
    <location>
        <begin position="12"/>
        <end position="33"/>
    </location>
</feature>
<evidence type="ECO:0000256" key="1">
    <source>
        <dbReference type="ARBA" id="ARBA00022692"/>
    </source>
</evidence>
<sequence>MRSFLPLIRSEWRLLLFGFMMMFCSSFGQTFFIGLFGGDIRAELGLGHGDFGAIYSGATLASAALLLWSGALIDRLDLRHYACLVAAGLSAGCLLLAASTGPLLLFFAFFALRHLGQGLMGLAGPTAMVRYLPEQRGKANALSGMGFSFAEALLPTLAIALLAGLGWRQSWVFWGVLLLLTAPALSLLLLRGHRDRHRDYLQTLQAGDDAQAGPRQKQWTRAEVLRDARFYLFLPALLAQPVLFTGFIFHQVPLVEAKQWSLSAWAALFVFYALVNIACKLLAGLLVDRFGAVRLVPVVSLPLGLGLLALASSDQFAAAWVFMGLMAVSVGTYSTLSSPFYSELYGTLHLGSIKSLTSAAMVFGTAIAPILMGAMIDRGVSMDAMAVGGLGYTLLASALALAAVRRPAPPA</sequence>
<feature type="domain" description="Major facilitator superfamily (MFS) profile" evidence="5">
    <location>
        <begin position="14"/>
        <end position="411"/>
    </location>
</feature>
<feature type="transmembrane region" description="Helical" evidence="4">
    <location>
        <begin position="80"/>
        <end position="98"/>
    </location>
</feature>
<dbReference type="SUPFAM" id="SSF103473">
    <property type="entry name" value="MFS general substrate transporter"/>
    <property type="match status" value="1"/>
</dbReference>
<dbReference type="Gene3D" id="1.20.1250.20">
    <property type="entry name" value="MFS general substrate transporter like domains"/>
    <property type="match status" value="2"/>
</dbReference>
<dbReference type="RefSeq" id="WP_135441611.1">
    <property type="nucleotide sequence ID" value="NZ_SRLE01000005.1"/>
</dbReference>
<keyword evidence="3 4" id="KW-0472">Membrane</keyword>
<dbReference type="GO" id="GO:0022857">
    <property type="term" value="F:transmembrane transporter activity"/>
    <property type="evidence" value="ECO:0007669"/>
    <property type="project" value="InterPro"/>
</dbReference>
<evidence type="ECO:0000256" key="2">
    <source>
        <dbReference type="ARBA" id="ARBA00022989"/>
    </source>
</evidence>
<dbReference type="AlphaFoldDB" id="A0A4Z0M578"/>
<evidence type="ECO:0000256" key="3">
    <source>
        <dbReference type="ARBA" id="ARBA00023136"/>
    </source>
</evidence>
<feature type="transmembrane region" description="Helical" evidence="4">
    <location>
        <begin position="317"/>
        <end position="336"/>
    </location>
</feature>
<dbReference type="Pfam" id="PF07690">
    <property type="entry name" value="MFS_1"/>
    <property type="match status" value="1"/>
</dbReference>
<evidence type="ECO:0000256" key="4">
    <source>
        <dbReference type="SAM" id="Phobius"/>
    </source>
</evidence>
<dbReference type="InterPro" id="IPR020846">
    <property type="entry name" value="MFS_dom"/>
</dbReference>
<dbReference type="EMBL" id="SRLE01000005">
    <property type="protein sequence ID" value="TGD74649.1"/>
    <property type="molecule type" value="Genomic_DNA"/>
</dbReference>
<keyword evidence="1 4" id="KW-0812">Transmembrane</keyword>
<feature type="transmembrane region" description="Helical" evidence="4">
    <location>
        <begin position="230"/>
        <end position="250"/>
    </location>
</feature>
<reference evidence="6 7" key="1">
    <citation type="submission" date="2019-04" db="EMBL/GenBank/DDBJ databases">
        <title>Taxonomy of novel Haliea sp. from mangrove soil of West Coast of India.</title>
        <authorList>
            <person name="Verma A."/>
            <person name="Kumar P."/>
            <person name="Krishnamurthi S."/>
        </authorList>
    </citation>
    <scope>NUCLEOTIDE SEQUENCE [LARGE SCALE GENOMIC DNA]</scope>
    <source>
        <strain evidence="6 7">SAOS-164</strain>
    </source>
</reference>
<dbReference type="PANTHER" id="PTHR11360:SF308">
    <property type="entry name" value="BLL3089 PROTEIN"/>
    <property type="match status" value="1"/>
</dbReference>
<comment type="caution">
    <text evidence="6">The sequence shown here is derived from an EMBL/GenBank/DDBJ whole genome shotgun (WGS) entry which is preliminary data.</text>
</comment>
<feature type="transmembrane region" description="Helical" evidence="4">
    <location>
        <begin position="141"/>
        <end position="165"/>
    </location>
</feature>
<protein>
    <submittedName>
        <fullName evidence="6">MFS transporter</fullName>
    </submittedName>
</protein>
<feature type="transmembrane region" description="Helical" evidence="4">
    <location>
        <begin position="53"/>
        <end position="73"/>
    </location>
</feature>
<evidence type="ECO:0000313" key="7">
    <source>
        <dbReference type="Proteomes" id="UP000298050"/>
    </source>
</evidence>
<dbReference type="Proteomes" id="UP000298050">
    <property type="component" value="Unassembled WGS sequence"/>
</dbReference>
<dbReference type="PROSITE" id="PS50850">
    <property type="entry name" value="MFS"/>
    <property type="match status" value="1"/>
</dbReference>
<dbReference type="InterPro" id="IPR050327">
    <property type="entry name" value="Proton-linked_MCT"/>
</dbReference>
<dbReference type="OrthoDB" id="1404228at2"/>
<feature type="transmembrane region" description="Helical" evidence="4">
    <location>
        <begin position="171"/>
        <end position="190"/>
    </location>
</feature>
<accession>A0A4Z0M578</accession>
<evidence type="ECO:0000259" key="5">
    <source>
        <dbReference type="PROSITE" id="PS50850"/>
    </source>
</evidence>
<evidence type="ECO:0000313" key="6">
    <source>
        <dbReference type="EMBL" id="TGD74649.1"/>
    </source>
</evidence>
<dbReference type="InterPro" id="IPR011701">
    <property type="entry name" value="MFS"/>
</dbReference>
<keyword evidence="2 4" id="KW-1133">Transmembrane helix</keyword>